<comment type="catalytic activity">
    <reaction evidence="5">
        <text>2 reduced [2Fe-2S]-[ferredoxin] + NADP(+) + H(+) = 2 oxidized [2Fe-2S]-[ferredoxin] + NADPH</text>
        <dbReference type="Rhea" id="RHEA:20125"/>
        <dbReference type="Rhea" id="RHEA-COMP:10000"/>
        <dbReference type="Rhea" id="RHEA-COMP:10001"/>
        <dbReference type="ChEBI" id="CHEBI:15378"/>
        <dbReference type="ChEBI" id="CHEBI:33737"/>
        <dbReference type="ChEBI" id="CHEBI:33738"/>
        <dbReference type="ChEBI" id="CHEBI:57783"/>
        <dbReference type="ChEBI" id="CHEBI:58349"/>
        <dbReference type="EC" id="1.18.1.2"/>
    </reaction>
</comment>
<comment type="cofactor">
    <cofactor evidence="5">
        <name>FAD</name>
        <dbReference type="ChEBI" id="CHEBI:57692"/>
    </cofactor>
    <text evidence="5">Binds 1 FAD per subunit.</text>
</comment>
<keyword evidence="3 5" id="KW-0521">NADP</keyword>
<dbReference type="InterPro" id="IPR036188">
    <property type="entry name" value="FAD/NAD-bd_sf"/>
</dbReference>
<evidence type="ECO:0000313" key="8">
    <source>
        <dbReference type="Proteomes" id="UP000235347"/>
    </source>
</evidence>
<gene>
    <name evidence="7" type="ORF">C0Z19_27200</name>
</gene>
<comment type="caution">
    <text evidence="5">Lacks conserved residue(s) required for the propagation of feature annotation.</text>
</comment>
<name>A0A2N7VES5_9BURK</name>
<dbReference type="InterPro" id="IPR022890">
    <property type="entry name" value="Fd--NADP_Rdtase_type_2"/>
</dbReference>
<feature type="binding site" evidence="5">
    <location>
        <position position="133"/>
    </location>
    <ligand>
        <name>FAD</name>
        <dbReference type="ChEBI" id="CHEBI:57692"/>
    </ligand>
</feature>
<dbReference type="GO" id="GO:0050661">
    <property type="term" value="F:NADP binding"/>
    <property type="evidence" value="ECO:0007669"/>
    <property type="project" value="UniProtKB-UniRule"/>
</dbReference>
<dbReference type="GO" id="GO:0004324">
    <property type="term" value="F:ferredoxin-NADP+ reductase activity"/>
    <property type="evidence" value="ECO:0007669"/>
    <property type="project" value="UniProtKB-UniRule"/>
</dbReference>
<dbReference type="InterPro" id="IPR050097">
    <property type="entry name" value="Ferredoxin-NADP_redctase_2"/>
</dbReference>
<evidence type="ECO:0000256" key="3">
    <source>
        <dbReference type="ARBA" id="ARBA00022857"/>
    </source>
</evidence>
<dbReference type="Proteomes" id="UP000235347">
    <property type="component" value="Unassembled WGS sequence"/>
</dbReference>
<keyword evidence="2 5" id="KW-0274">FAD</keyword>
<keyword evidence="1 5" id="KW-0285">Flavoprotein</keyword>
<dbReference type="SUPFAM" id="SSF51905">
    <property type="entry name" value="FAD/NAD(P)-binding domain"/>
    <property type="match status" value="1"/>
</dbReference>
<comment type="subunit">
    <text evidence="5">Homodimer.</text>
</comment>
<evidence type="ECO:0000256" key="1">
    <source>
        <dbReference type="ARBA" id="ARBA00022630"/>
    </source>
</evidence>
<dbReference type="GO" id="GO:0050660">
    <property type="term" value="F:flavin adenine dinucleotide binding"/>
    <property type="evidence" value="ECO:0007669"/>
    <property type="project" value="UniProtKB-UniRule"/>
</dbReference>
<dbReference type="HAMAP" id="MF_01685">
    <property type="entry name" value="FENR2"/>
    <property type="match status" value="1"/>
</dbReference>
<accession>A0A2N7VES5</accession>
<keyword evidence="8" id="KW-1185">Reference proteome</keyword>
<evidence type="ECO:0000256" key="5">
    <source>
        <dbReference type="HAMAP-Rule" id="MF_01685"/>
    </source>
</evidence>
<dbReference type="PRINTS" id="PR00469">
    <property type="entry name" value="PNDRDTASEII"/>
</dbReference>
<dbReference type="EMBL" id="PNYB01000044">
    <property type="protein sequence ID" value="PMS15659.1"/>
    <property type="molecule type" value="Genomic_DNA"/>
</dbReference>
<feature type="binding site" evidence="5">
    <location>
        <position position="297"/>
    </location>
    <ligand>
        <name>FAD</name>
        <dbReference type="ChEBI" id="CHEBI:57692"/>
    </ligand>
</feature>
<evidence type="ECO:0000259" key="6">
    <source>
        <dbReference type="Pfam" id="PF07992"/>
    </source>
</evidence>
<keyword evidence="4 5" id="KW-0560">Oxidoreductase</keyword>
<evidence type="ECO:0000256" key="2">
    <source>
        <dbReference type="ARBA" id="ARBA00022827"/>
    </source>
</evidence>
<feature type="binding site" evidence="5">
    <location>
        <position position="44"/>
    </location>
    <ligand>
        <name>FAD</name>
        <dbReference type="ChEBI" id="CHEBI:57692"/>
    </ligand>
</feature>
<dbReference type="Gene3D" id="3.50.50.60">
    <property type="entry name" value="FAD/NAD(P)-binding domain"/>
    <property type="match status" value="2"/>
</dbReference>
<organism evidence="7 8">
    <name type="scientific">Trinickia soli</name>
    <dbReference type="NCBI Taxonomy" id="380675"/>
    <lineage>
        <taxon>Bacteria</taxon>
        <taxon>Pseudomonadati</taxon>
        <taxon>Pseudomonadota</taxon>
        <taxon>Betaproteobacteria</taxon>
        <taxon>Burkholderiales</taxon>
        <taxon>Burkholderiaceae</taxon>
        <taxon>Trinickia</taxon>
    </lineage>
</organism>
<proteinExistence type="inferred from homology"/>
<evidence type="ECO:0000256" key="4">
    <source>
        <dbReference type="ARBA" id="ARBA00023002"/>
    </source>
</evidence>
<reference evidence="7 8" key="1">
    <citation type="submission" date="2018-01" db="EMBL/GenBank/DDBJ databases">
        <title>Whole genome analyses suggest that Burkholderia sensu lato contains two further novel genera in the rhizoxinica-symbiotica group Mycetohabitans gen. nov., and Trinickia gen. nov.: implications for the evolution of diazotrophy and nodulation in the Burkholderiaceae.</title>
        <authorList>
            <person name="Estrada-de los Santos P."/>
            <person name="Palmer M."/>
            <person name="Chavez-Ramirez B."/>
            <person name="Beukes C."/>
            <person name="Steenkamp E.T."/>
            <person name="Hirsch A.M."/>
            <person name="Manyaka P."/>
            <person name="Maluk M."/>
            <person name="Lafos M."/>
            <person name="Crook M."/>
            <person name="Gross E."/>
            <person name="Simon M.F."/>
            <person name="Bueno dos Reis Junior F."/>
            <person name="Poole P.S."/>
            <person name="Venter S.N."/>
            <person name="James E.K."/>
        </authorList>
    </citation>
    <scope>NUCLEOTIDE SEQUENCE [LARGE SCALE GENOMIC DNA]</scope>
    <source>
        <strain evidence="7 8">GP25-8</strain>
    </source>
</reference>
<dbReference type="AlphaFoldDB" id="A0A2N7VES5"/>
<evidence type="ECO:0000313" key="7">
    <source>
        <dbReference type="EMBL" id="PMS15659.1"/>
    </source>
</evidence>
<dbReference type="PRINTS" id="PR00368">
    <property type="entry name" value="FADPNR"/>
</dbReference>
<feature type="binding site" evidence="5">
    <location>
        <position position="338"/>
    </location>
    <ligand>
        <name>FAD</name>
        <dbReference type="ChEBI" id="CHEBI:57692"/>
    </ligand>
</feature>
<comment type="caution">
    <text evidence="7">The sequence shown here is derived from an EMBL/GenBank/DDBJ whole genome shotgun (WGS) entry which is preliminary data.</text>
</comment>
<dbReference type="PANTHER" id="PTHR48105">
    <property type="entry name" value="THIOREDOXIN REDUCTASE 1-RELATED-RELATED"/>
    <property type="match status" value="1"/>
</dbReference>
<sequence>MSEAAASSGEEVLRTDVVIIGAGPVGLFAAFEAGVVGLSCHIVDALEEVGGQCIELYPDKPIFDIPAVPVCTARQLIERLMEQCKPFAPPIHLGQRVMSVERIEQSQRWRVTTERGLVFDTAAVLLSAGNGAFVPQRVGLPEAQALEGRHVHYAVRQRAMFDDRRVVIAGGGDSALDWALALRSGARRVTLVHRRDAFRAADASVQELKRAVAAGELDLVIGTIAALNAPDGVLQSIDVKTIGGGLTIEAEHLIALYGLVADLGPIGQWGLDVRAGRVAVDTSNYETSVPGIFAVGDIAVYPNKQKLILSGFHEASLALRKAYTYAFPDKKRVHVHSSYDPKLSERILGTPATEEAHS</sequence>
<comment type="similarity">
    <text evidence="5">Belongs to the ferredoxin--NADP reductase type 2 family.</text>
</comment>
<dbReference type="EC" id="1.18.1.2" evidence="5"/>
<feature type="binding site" evidence="5">
    <location>
        <position position="97"/>
    </location>
    <ligand>
        <name>FAD</name>
        <dbReference type="ChEBI" id="CHEBI:57692"/>
    </ligand>
</feature>
<feature type="domain" description="FAD/NAD(P)-binding" evidence="6">
    <location>
        <begin position="16"/>
        <end position="304"/>
    </location>
</feature>
<dbReference type="InterPro" id="IPR023753">
    <property type="entry name" value="FAD/NAD-binding_dom"/>
</dbReference>
<protein>
    <recommendedName>
        <fullName evidence="5">Ferredoxin--NADP reductase</fullName>
        <shortName evidence="5">FNR</shortName>
        <shortName evidence="5">Fd-NADP(+) reductase</shortName>
        <ecNumber evidence="5">1.18.1.2</ecNumber>
    </recommendedName>
</protein>
<dbReference type="RefSeq" id="WP_102612936.1">
    <property type="nucleotide sequence ID" value="NZ_CADIKD010000031.1"/>
</dbReference>
<feature type="binding site" evidence="5">
    <location>
        <position position="52"/>
    </location>
    <ligand>
        <name>FAD</name>
        <dbReference type="ChEBI" id="CHEBI:57692"/>
    </ligand>
</feature>
<feature type="binding site" evidence="5">
    <location>
        <position position="57"/>
    </location>
    <ligand>
        <name>FAD</name>
        <dbReference type="ChEBI" id="CHEBI:57692"/>
    </ligand>
</feature>
<dbReference type="Pfam" id="PF07992">
    <property type="entry name" value="Pyr_redox_2"/>
    <property type="match status" value="1"/>
</dbReference>